<dbReference type="InterPro" id="IPR006047">
    <property type="entry name" value="GH13_cat_dom"/>
</dbReference>
<proteinExistence type="predicted"/>
<dbReference type="SUPFAM" id="SSF51445">
    <property type="entry name" value="(Trans)glycosidases"/>
    <property type="match status" value="1"/>
</dbReference>
<dbReference type="AlphaFoldDB" id="A0A100W7F0"/>
<dbReference type="CDD" id="cd11336">
    <property type="entry name" value="AmyAc_MTSase"/>
    <property type="match status" value="1"/>
</dbReference>
<dbReference type="NCBIfam" id="TIGR02401">
    <property type="entry name" value="trehalose_TreY"/>
    <property type="match status" value="1"/>
</dbReference>
<dbReference type="STRING" id="146020.RMCB_7093"/>
<dbReference type="Gene3D" id="3.20.20.80">
    <property type="entry name" value="Glycosidases"/>
    <property type="match status" value="1"/>
</dbReference>
<dbReference type="RefSeq" id="WP_201028400.1">
    <property type="nucleotide sequence ID" value="NZ_BCSX01000068.1"/>
</dbReference>
<dbReference type="Proteomes" id="UP000069620">
    <property type="component" value="Unassembled WGS sequence"/>
</dbReference>
<dbReference type="Pfam" id="PF00128">
    <property type="entry name" value="Alpha-amylase"/>
    <property type="match status" value="1"/>
</dbReference>
<dbReference type="InterPro" id="IPR013797">
    <property type="entry name" value="Maltooligo_trehalose_synth_4"/>
</dbReference>
<dbReference type="PANTHER" id="PTHR10357:SF216">
    <property type="entry name" value="MALTOOLIGOSYL TREHALOSE SYNTHASE-RELATED"/>
    <property type="match status" value="1"/>
</dbReference>
<evidence type="ECO:0000313" key="3">
    <source>
        <dbReference type="EMBL" id="GAS92997.1"/>
    </source>
</evidence>
<dbReference type="EMBL" id="BCSX01000068">
    <property type="protein sequence ID" value="GAS92997.1"/>
    <property type="molecule type" value="Genomic_DNA"/>
</dbReference>
<dbReference type="PANTHER" id="PTHR10357">
    <property type="entry name" value="ALPHA-AMYLASE FAMILY MEMBER"/>
    <property type="match status" value="1"/>
</dbReference>
<dbReference type="Gene3D" id="3.30.1590.10">
    <property type="entry name" value="Maltooligosyl trehalose synthase, domain 2"/>
    <property type="match status" value="1"/>
</dbReference>
<dbReference type="GO" id="GO:0047470">
    <property type="term" value="F:(1,4)-alpha-D-glucan 1-alpha-D-glucosylmutase activity"/>
    <property type="evidence" value="ECO:0007669"/>
    <property type="project" value="TreeGrafter"/>
</dbReference>
<dbReference type="GO" id="GO:0005992">
    <property type="term" value="P:trehalose biosynthetic process"/>
    <property type="evidence" value="ECO:0007669"/>
    <property type="project" value="TreeGrafter"/>
</dbReference>
<dbReference type="InterPro" id="IPR017853">
    <property type="entry name" value="GH"/>
</dbReference>
<dbReference type="Gene3D" id="1.10.10.470">
    <property type="entry name" value="Maltooligosyl trehalose synthase, domain 4"/>
    <property type="match status" value="1"/>
</dbReference>
<protein>
    <submittedName>
        <fullName evidence="3">Maltooligosyltrehalose synthase treY</fullName>
    </submittedName>
</protein>
<dbReference type="SMART" id="SM00642">
    <property type="entry name" value="Aamy"/>
    <property type="match status" value="1"/>
</dbReference>
<evidence type="ECO:0000256" key="1">
    <source>
        <dbReference type="ARBA" id="ARBA00023235"/>
    </source>
</evidence>
<feature type="domain" description="Glycosyl hydrolase family 13 catalytic" evidence="2">
    <location>
        <begin position="6"/>
        <end position="644"/>
    </location>
</feature>
<name>A0A100W7F0_9MYCO</name>
<gene>
    <name evidence="3" type="ORF">RMCB_7093</name>
</gene>
<evidence type="ECO:0000259" key="2">
    <source>
        <dbReference type="SMART" id="SM00642"/>
    </source>
</evidence>
<sequence>MAIPVLSTYRLQMRGDCCTFDDAVELLDYLDELGVSHLYLSPILTAVAGSTHGYDVTDPTSVSPALGGADGLRRLAEAARTRNMGLIVDIVPNHVGVSDAEQNRWWWDLLANGRQSPYAQFFDIDWDLDDGRIVLPVLGSDADVEHLTVDGDVLRLGDLVFPVATGTGEGTGAQVHDRQHYRLTGWRTGRCGYRRFFSITSLAALRQEDRDVFDATHAEVKRWFDESLVDGLRVDHPDGLSDPAGYLAWLRDLAGPSAWIVAEKILAADESLDASLPVDGTTGYDALREVGGLFVDPAGAGVLTKLANQDDAASEIQLKAIAVTDTLGSELARLCRVITSATDTPHPLLPQAVAALVSRIPVYRCDYPALASVLPVAIAETAVAAPELAEALAVVSAAVATSPEAAARFNQLCGAATAKSVEDCAFYRDARLVSLNEVGGDPALFGVSAAEFHQRAATRARLWPLAMTALTTHDTKRGEDVRARIGVLSQVPSEWADRVGEWSALAVPPDDGTALFLWQNIFGVWPVDGVVSAELRARLHAYTEKAIREAGAHTSWHDPDDEFETAVHTWLDQVLDGPVAAGLTELATRLHEHAVSDILGQKLIQLTAPGVPDVYQGTELPEDSLVDPDNRRPVDYEVRRRALRDMDDPKMRVTSAALRLRRERPQSFLAGGYRPVPAVGPAAAHVVSFRRGADVLVAVSRWTVRLAETGWADTTITLPDGAWADRLTGAQYRGTVPAAQLFGDLPVSLLVRGDD</sequence>
<keyword evidence="1" id="KW-0413">Isomerase</keyword>
<dbReference type="Gene3D" id="1.10.150.200">
    <property type="entry name" value="Maltooligosyl trehalose synthase, domain 3"/>
    <property type="match status" value="1"/>
</dbReference>
<evidence type="ECO:0000313" key="4">
    <source>
        <dbReference type="Proteomes" id="UP000069620"/>
    </source>
</evidence>
<accession>A0A100W7F0</accession>
<reference evidence="4" key="2">
    <citation type="submission" date="2016-02" db="EMBL/GenBank/DDBJ databases">
        <title>Draft genome sequence of five rapidly growing Mycobacterium species.</title>
        <authorList>
            <person name="Katahira K."/>
            <person name="Gotou Y."/>
            <person name="Iida K."/>
            <person name="Ogura Y."/>
            <person name="Hayashi T."/>
        </authorList>
    </citation>
    <scope>NUCLEOTIDE SEQUENCE [LARGE SCALE GENOMIC DNA]</scope>
    <source>
        <strain evidence="4">JCM15654</strain>
    </source>
</reference>
<dbReference type="InterPro" id="IPR012767">
    <property type="entry name" value="Trehalose_TreY"/>
</dbReference>
<comment type="caution">
    <text evidence="3">The sequence shown here is derived from an EMBL/GenBank/DDBJ whole genome shotgun (WGS) entry which is preliminary data.</text>
</comment>
<reference evidence="4" key="1">
    <citation type="journal article" date="2016" name="Genome Announc.">
        <title>Draft Genome Sequences of Five Rapidly Growing Mycobacterium Species, M. thermoresistibile, M. fortuitum subsp. acetamidolyticum, M. canariasense, M. brisbanense, and M. novocastrense.</title>
        <authorList>
            <person name="Katahira K."/>
            <person name="Ogura Y."/>
            <person name="Gotoh Y."/>
            <person name="Hayashi T."/>
        </authorList>
    </citation>
    <scope>NUCLEOTIDE SEQUENCE [LARGE SCALE GENOMIC DNA]</scope>
    <source>
        <strain evidence="4">JCM15654</strain>
    </source>
</reference>
<keyword evidence="4" id="KW-1185">Reference proteome</keyword>
<organism evidence="3 4">
    <name type="scientific">Mycolicibacterium brisbanense</name>
    <dbReference type="NCBI Taxonomy" id="146020"/>
    <lineage>
        <taxon>Bacteria</taxon>
        <taxon>Bacillati</taxon>
        <taxon>Actinomycetota</taxon>
        <taxon>Actinomycetes</taxon>
        <taxon>Mycobacteriales</taxon>
        <taxon>Mycobacteriaceae</taxon>
        <taxon>Mycolicibacterium</taxon>
    </lineage>
</organism>
<dbReference type="GO" id="GO:0030980">
    <property type="term" value="P:alpha-glucan catabolic process"/>
    <property type="evidence" value="ECO:0007669"/>
    <property type="project" value="TreeGrafter"/>
</dbReference>